<feature type="transmembrane region" description="Helical" evidence="2">
    <location>
        <begin position="332"/>
        <end position="353"/>
    </location>
</feature>
<evidence type="ECO:0000256" key="2">
    <source>
        <dbReference type="SAM" id="Phobius"/>
    </source>
</evidence>
<evidence type="ECO:0000313" key="4">
    <source>
        <dbReference type="Proteomes" id="UP001250662"/>
    </source>
</evidence>
<sequence length="443" mass="51222">MELNTVNQIREKRDEIREQIKDLNLRDYGDTKYGSESEYTFKGLIGGIEALLTDISTLTRYPSKFAKISTYTERNNILKYLTRIDTYLESPTNYITQFEALKVLLRSFNVRYFAERQIEFEKEIEDVRKIKLQLQQVLVDTKQLKDEIDESNTSIEEKLEKSKNKLEEVENELDTIITRKTELTEQSETLESINTNLESIKESASENLSEIKESQTESKSNEKLITSFANRVQDREKRLDDLEQKTEENNKKLSEYEIERKDILEEANYLIESSKKALNYTTAEGISASFQGQYENSNNKWIFGSWILGAVVCLIGTICLGVWILQANPNNIGVLVGRISLLPLPIIGAIFCANQYTKQKNIIEDYAYKMVLSKAIVGFSEQLKKNGTDGNEEYVHYIKTALEEIHRDPLRKRESKKSSEVKESSLKDLVEMAERIVKMTKLE</sequence>
<gene>
    <name evidence="3" type="ORF">RM520_04470</name>
</gene>
<dbReference type="Proteomes" id="UP001250662">
    <property type="component" value="Unassembled WGS sequence"/>
</dbReference>
<keyword evidence="4" id="KW-1185">Reference proteome</keyword>
<feature type="coiled-coil region" evidence="1">
    <location>
        <begin position="141"/>
        <end position="266"/>
    </location>
</feature>
<dbReference type="EMBL" id="JAVRHU010000001">
    <property type="protein sequence ID" value="MDT0620867.1"/>
    <property type="molecule type" value="Genomic_DNA"/>
</dbReference>
<organism evidence="3 4">
    <name type="scientific">Croceitalea vernalis</name>
    <dbReference type="NCBI Taxonomy" id="3075599"/>
    <lineage>
        <taxon>Bacteria</taxon>
        <taxon>Pseudomonadati</taxon>
        <taxon>Bacteroidota</taxon>
        <taxon>Flavobacteriia</taxon>
        <taxon>Flavobacteriales</taxon>
        <taxon>Flavobacteriaceae</taxon>
        <taxon>Croceitalea</taxon>
    </lineage>
</organism>
<keyword evidence="2" id="KW-1133">Transmembrane helix</keyword>
<comment type="caution">
    <text evidence="3">The sequence shown here is derived from an EMBL/GenBank/DDBJ whole genome shotgun (WGS) entry which is preliminary data.</text>
</comment>
<proteinExistence type="predicted"/>
<feature type="transmembrane region" description="Helical" evidence="2">
    <location>
        <begin position="301"/>
        <end position="326"/>
    </location>
</feature>
<keyword evidence="2" id="KW-0812">Transmembrane</keyword>
<accession>A0ABU3BFB9</accession>
<name>A0ABU3BFB9_9FLAO</name>
<protein>
    <recommendedName>
        <fullName evidence="5">Chromosome partition protein Smc</fullName>
    </recommendedName>
</protein>
<dbReference type="RefSeq" id="WP_311387119.1">
    <property type="nucleotide sequence ID" value="NZ_JAVRHU010000001.1"/>
</dbReference>
<evidence type="ECO:0008006" key="5">
    <source>
        <dbReference type="Google" id="ProtNLM"/>
    </source>
</evidence>
<evidence type="ECO:0000256" key="1">
    <source>
        <dbReference type="SAM" id="Coils"/>
    </source>
</evidence>
<evidence type="ECO:0000313" key="3">
    <source>
        <dbReference type="EMBL" id="MDT0620867.1"/>
    </source>
</evidence>
<keyword evidence="1" id="KW-0175">Coiled coil</keyword>
<keyword evidence="2" id="KW-0472">Membrane</keyword>
<reference evidence="3 4" key="1">
    <citation type="submission" date="2023-09" db="EMBL/GenBank/DDBJ databases">
        <authorList>
            <person name="Rey-Velasco X."/>
        </authorList>
    </citation>
    <scope>NUCLEOTIDE SEQUENCE [LARGE SCALE GENOMIC DNA]</scope>
    <source>
        <strain evidence="3 4">P007</strain>
    </source>
</reference>